<organism evidence="2 3">
    <name type="scientific">Tegillarca granosa</name>
    <name type="common">Malaysian cockle</name>
    <name type="synonym">Anadara granosa</name>
    <dbReference type="NCBI Taxonomy" id="220873"/>
    <lineage>
        <taxon>Eukaryota</taxon>
        <taxon>Metazoa</taxon>
        <taxon>Spiralia</taxon>
        <taxon>Lophotrochozoa</taxon>
        <taxon>Mollusca</taxon>
        <taxon>Bivalvia</taxon>
        <taxon>Autobranchia</taxon>
        <taxon>Pteriomorphia</taxon>
        <taxon>Arcoida</taxon>
        <taxon>Arcoidea</taxon>
        <taxon>Arcidae</taxon>
        <taxon>Tegillarca</taxon>
    </lineage>
</organism>
<feature type="compositionally biased region" description="Polar residues" evidence="1">
    <location>
        <begin position="118"/>
        <end position="127"/>
    </location>
</feature>
<feature type="region of interest" description="Disordered" evidence="1">
    <location>
        <begin position="41"/>
        <end position="77"/>
    </location>
</feature>
<reference evidence="2 3" key="1">
    <citation type="submission" date="2022-12" db="EMBL/GenBank/DDBJ databases">
        <title>Chromosome-level genome of Tegillarca granosa.</title>
        <authorList>
            <person name="Kim J."/>
        </authorList>
    </citation>
    <scope>NUCLEOTIDE SEQUENCE [LARGE SCALE GENOMIC DNA]</scope>
    <source>
        <strain evidence="2">Teg-2019</strain>
        <tissue evidence="2">Adductor muscle</tissue>
    </source>
</reference>
<dbReference type="Proteomes" id="UP001217089">
    <property type="component" value="Unassembled WGS sequence"/>
</dbReference>
<keyword evidence="3" id="KW-1185">Reference proteome</keyword>
<accession>A0ABQ9FBZ8</accession>
<feature type="compositionally biased region" description="Polar residues" evidence="1">
    <location>
        <begin position="315"/>
        <end position="324"/>
    </location>
</feature>
<feature type="compositionally biased region" description="Polar residues" evidence="1">
    <location>
        <begin position="58"/>
        <end position="73"/>
    </location>
</feature>
<name>A0ABQ9FBZ8_TEGGR</name>
<sequence length="392" mass="42599">MKCLPDSGLQQQLMSSNNGHLTELSSLSQYNEQSANFDNAQYRNLPAPPAYPGDSIRHQSPNPQGLEQMTLQNGGNGVYRDISDIALQGRSSNMGMYSQHNSVYSPQEAMMLQARISPASSQLSVNTQSPQLSSPSRSPQGHQQISPNYGNQGSYSGPNQQSSQEKQMSPQQLASRQVAAANSQQQRSLLQQCLEAPPSESLLRAALTQKNQAYQMSLSPSPSTQSYSPPPPPPPQYSNIRYDGQQINARLASPSQQRHMPSMNSNNINNNIISAQSVNRNLSMMSGGGILQQSRQQQRNMGGQNISDLSMSQLQTGMASTGGQLTSSTSMSGHSSGNSLNEINDTVNFDDLSVEEILNYELTCEGNLDFTETFDPVNNSVTTSADTQNLVR</sequence>
<dbReference type="EMBL" id="JARBDR010000337">
    <property type="protein sequence ID" value="KAJ8314853.1"/>
    <property type="molecule type" value="Genomic_DNA"/>
</dbReference>
<protein>
    <submittedName>
        <fullName evidence="2">Uncharacterized protein</fullName>
    </submittedName>
</protein>
<feature type="compositionally biased region" description="Low complexity" evidence="1">
    <location>
        <begin position="128"/>
        <end position="140"/>
    </location>
</feature>
<feature type="region of interest" description="Disordered" evidence="1">
    <location>
        <begin position="215"/>
        <end position="238"/>
    </location>
</feature>
<feature type="region of interest" description="Disordered" evidence="1">
    <location>
        <begin position="118"/>
        <end position="180"/>
    </location>
</feature>
<feature type="compositionally biased region" description="Low complexity" evidence="1">
    <location>
        <begin position="325"/>
        <end position="339"/>
    </location>
</feature>
<proteinExistence type="predicted"/>
<evidence type="ECO:0000313" key="3">
    <source>
        <dbReference type="Proteomes" id="UP001217089"/>
    </source>
</evidence>
<evidence type="ECO:0000256" key="1">
    <source>
        <dbReference type="SAM" id="MobiDB-lite"/>
    </source>
</evidence>
<evidence type="ECO:0000313" key="2">
    <source>
        <dbReference type="EMBL" id="KAJ8314853.1"/>
    </source>
</evidence>
<comment type="caution">
    <text evidence="2">The sequence shown here is derived from an EMBL/GenBank/DDBJ whole genome shotgun (WGS) entry which is preliminary data.</text>
</comment>
<feature type="compositionally biased region" description="Polar residues" evidence="1">
    <location>
        <begin position="141"/>
        <end position="175"/>
    </location>
</feature>
<gene>
    <name evidence="2" type="ORF">KUTeg_007003</name>
</gene>
<feature type="region of interest" description="Disordered" evidence="1">
    <location>
        <begin position="315"/>
        <end position="339"/>
    </location>
</feature>